<evidence type="ECO:0008006" key="3">
    <source>
        <dbReference type="Google" id="ProtNLM"/>
    </source>
</evidence>
<dbReference type="Proteomes" id="UP001642360">
    <property type="component" value="Unassembled WGS sequence"/>
</dbReference>
<proteinExistence type="predicted"/>
<dbReference type="Pfam" id="PF07712">
    <property type="entry name" value="SURNod19"/>
    <property type="match status" value="1"/>
</dbReference>
<protein>
    <recommendedName>
        <fullName evidence="3">Stress up-regulated Nod 19</fullName>
    </recommendedName>
</protein>
<dbReference type="InterPro" id="IPR011692">
    <property type="entry name" value="Stress_up-reg_Nod19"/>
</dbReference>
<gene>
    <name evidence="1" type="ORF">ILEXP_LOCUS57381</name>
</gene>
<organism evidence="1 2">
    <name type="scientific">Ilex paraguariensis</name>
    <name type="common">yerba mate</name>
    <dbReference type="NCBI Taxonomy" id="185542"/>
    <lineage>
        <taxon>Eukaryota</taxon>
        <taxon>Viridiplantae</taxon>
        <taxon>Streptophyta</taxon>
        <taxon>Embryophyta</taxon>
        <taxon>Tracheophyta</taxon>
        <taxon>Spermatophyta</taxon>
        <taxon>Magnoliopsida</taxon>
        <taxon>eudicotyledons</taxon>
        <taxon>Gunneridae</taxon>
        <taxon>Pentapetalae</taxon>
        <taxon>asterids</taxon>
        <taxon>campanulids</taxon>
        <taxon>Aquifoliales</taxon>
        <taxon>Aquifoliaceae</taxon>
        <taxon>Ilex</taxon>
    </lineage>
</organism>
<dbReference type="PANTHER" id="PTHR33390">
    <property type="entry name" value="STRESS UP-REGULATED NOD 19 PROTEIN"/>
    <property type="match status" value="1"/>
</dbReference>
<reference evidence="1 2" key="1">
    <citation type="submission" date="2024-02" db="EMBL/GenBank/DDBJ databases">
        <authorList>
            <person name="Vignale AGUSTIN F."/>
            <person name="Sosa J E."/>
            <person name="Modenutti C."/>
        </authorList>
    </citation>
    <scope>NUCLEOTIDE SEQUENCE [LARGE SCALE GENOMIC DNA]</scope>
</reference>
<sequence>MGGGVPWWMALDGGSHRWLMDDDDIRTPRKRNGTMSSNLFTSHSNFTLGSVSNKYYYNIDFPRGHIALKSYNAEVVDEPGFPVPLHETYLHHWIVVRYYQPKGAEISQDNAGSSFHQSDIIIAGNKGVYDPPTDVPDPYGIEVGNEAEIPVGYEERWLLNVHAIDTRGAEDKLGCTECRLCGGLKCCYDEMQCRLIKGFEGAKRSLYMRYTVKWVDWDDSIVPVIIYILDVTDTWKRTNESTGLGKRHDCLVEYDIEPCSTGMAMDSCTDTKRVSLSLPTGGDVVYGVAHQHTGGVGSTLYGEDGRVICSSIPTYGEGKVREMRQDIL</sequence>
<comment type="caution">
    <text evidence="1">The sequence shown here is derived from an EMBL/GenBank/DDBJ whole genome shotgun (WGS) entry which is preliminary data.</text>
</comment>
<dbReference type="EMBL" id="CAUOFW020009724">
    <property type="protein sequence ID" value="CAK9186878.1"/>
    <property type="molecule type" value="Genomic_DNA"/>
</dbReference>
<dbReference type="PANTHER" id="PTHR33390:SF1">
    <property type="entry name" value="STRESS UP-REGULATED NOD 19 PROTEIN"/>
    <property type="match status" value="1"/>
</dbReference>
<evidence type="ECO:0000313" key="2">
    <source>
        <dbReference type="Proteomes" id="UP001642360"/>
    </source>
</evidence>
<dbReference type="AlphaFoldDB" id="A0ABC8V0L1"/>
<evidence type="ECO:0000313" key="1">
    <source>
        <dbReference type="EMBL" id="CAK9186878.1"/>
    </source>
</evidence>
<keyword evidence="2" id="KW-1185">Reference proteome</keyword>
<accession>A0ABC8V0L1</accession>
<name>A0ABC8V0L1_9AQUA</name>